<accession>A0AAW0TGY0</accession>
<keyword evidence="1" id="KW-0472">Membrane</keyword>
<keyword evidence="3" id="KW-1185">Reference proteome</keyword>
<dbReference type="EMBL" id="JARAKH010000030">
    <property type="protein sequence ID" value="KAK8386802.1"/>
    <property type="molecule type" value="Genomic_DNA"/>
</dbReference>
<gene>
    <name evidence="2" type="ORF">O3P69_017913</name>
</gene>
<dbReference type="AlphaFoldDB" id="A0AAW0TGY0"/>
<keyword evidence="1" id="KW-0812">Transmembrane</keyword>
<organism evidence="2 3">
    <name type="scientific">Scylla paramamosain</name>
    <name type="common">Mud crab</name>
    <dbReference type="NCBI Taxonomy" id="85552"/>
    <lineage>
        <taxon>Eukaryota</taxon>
        <taxon>Metazoa</taxon>
        <taxon>Ecdysozoa</taxon>
        <taxon>Arthropoda</taxon>
        <taxon>Crustacea</taxon>
        <taxon>Multicrustacea</taxon>
        <taxon>Malacostraca</taxon>
        <taxon>Eumalacostraca</taxon>
        <taxon>Eucarida</taxon>
        <taxon>Decapoda</taxon>
        <taxon>Pleocyemata</taxon>
        <taxon>Brachyura</taxon>
        <taxon>Eubrachyura</taxon>
        <taxon>Portunoidea</taxon>
        <taxon>Portunidae</taxon>
        <taxon>Portuninae</taxon>
        <taxon>Scylla</taxon>
    </lineage>
</organism>
<protein>
    <submittedName>
        <fullName evidence="2">Uncharacterized protein</fullName>
    </submittedName>
</protein>
<feature type="transmembrane region" description="Helical" evidence="1">
    <location>
        <begin position="53"/>
        <end position="72"/>
    </location>
</feature>
<proteinExistence type="predicted"/>
<evidence type="ECO:0000313" key="3">
    <source>
        <dbReference type="Proteomes" id="UP001487740"/>
    </source>
</evidence>
<reference evidence="2 3" key="1">
    <citation type="submission" date="2023-03" db="EMBL/GenBank/DDBJ databases">
        <title>High-quality genome of Scylla paramamosain provides insights in environmental adaptation.</title>
        <authorList>
            <person name="Zhang L."/>
        </authorList>
    </citation>
    <scope>NUCLEOTIDE SEQUENCE [LARGE SCALE GENOMIC DNA]</scope>
    <source>
        <strain evidence="2">LZ_2023a</strain>
        <tissue evidence="2">Muscle</tissue>
    </source>
</reference>
<evidence type="ECO:0000313" key="2">
    <source>
        <dbReference type="EMBL" id="KAK8386802.1"/>
    </source>
</evidence>
<dbReference type="Proteomes" id="UP001487740">
    <property type="component" value="Unassembled WGS sequence"/>
</dbReference>
<sequence length="125" mass="12964">MGAAPHNSRTQERAEVRPAQVSLTAHKTNSHLARKVGPCSVTSRSQSAACHNVGAMVVVAVLVVVVPLVSAPSKYRRTGVPRGPLVSTAAAKDAVRTPFLHHCPSHTEAGGGGLTAAEAWRWTGG</sequence>
<evidence type="ECO:0000256" key="1">
    <source>
        <dbReference type="SAM" id="Phobius"/>
    </source>
</evidence>
<name>A0AAW0TGY0_SCYPA</name>
<comment type="caution">
    <text evidence="2">The sequence shown here is derived from an EMBL/GenBank/DDBJ whole genome shotgun (WGS) entry which is preliminary data.</text>
</comment>
<keyword evidence="1" id="KW-1133">Transmembrane helix</keyword>